<dbReference type="EMBL" id="PKMF04000438">
    <property type="protein sequence ID" value="KAK7831716.1"/>
    <property type="molecule type" value="Genomic_DNA"/>
</dbReference>
<dbReference type="PANTHER" id="PTHR32429:SF9">
    <property type="entry name" value="PROTEIN POST-ILLUMINATION CHLOROPHYLL FLUORESCENCE INCREASE, CHLOROPLASTIC"/>
    <property type="match status" value="1"/>
</dbReference>
<name>A0AAW0JZN2_QUESU</name>
<feature type="domain" description="PIFI-like Ig-like" evidence="2">
    <location>
        <begin position="63"/>
        <end position="191"/>
    </location>
</feature>
<dbReference type="AlphaFoldDB" id="A0AAW0JZN2"/>
<reference evidence="3 4" key="1">
    <citation type="journal article" date="2018" name="Sci. Data">
        <title>The draft genome sequence of cork oak.</title>
        <authorList>
            <person name="Ramos A.M."/>
            <person name="Usie A."/>
            <person name="Barbosa P."/>
            <person name="Barros P.M."/>
            <person name="Capote T."/>
            <person name="Chaves I."/>
            <person name="Simoes F."/>
            <person name="Abreu I."/>
            <person name="Carrasquinho I."/>
            <person name="Faro C."/>
            <person name="Guimaraes J.B."/>
            <person name="Mendonca D."/>
            <person name="Nobrega F."/>
            <person name="Rodrigues L."/>
            <person name="Saibo N.J.M."/>
            <person name="Varela M.C."/>
            <person name="Egas C."/>
            <person name="Matos J."/>
            <person name="Miguel C.M."/>
            <person name="Oliveira M.M."/>
            <person name="Ricardo C.P."/>
            <person name="Goncalves S."/>
        </authorList>
    </citation>
    <scope>NUCLEOTIDE SEQUENCE [LARGE SCALE GENOMIC DNA]</scope>
    <source>
        <strain evidence="4">cv. HL8</strain>
    </source>
</reference>
<proteinExistence type="predicted"/>
<gene>
    <name evidence="3" type="ORF">CFP56_027117</name>
</gene>
<dbReference type="GO" id="GO:0010478">
    <property type="term" value="P:chlororespiration"/>
    <property type="evidence" value="ECO:0007669"/>
    <property type="project" value="TreeGrafter"/>
</dbReference>
<dbReference type="InterPro" id="IPR057612">
    <property type="entry name" value="Ig_PIFI"/>
</dbReference>
<comment type="caution">
    <text evidence="3">The sequence shown here is derived from an EMBL/GenBank/DDBJ whole genome shotgun (WGS) entry which is preliminary data.</text>
</comment>
<comment type="subcellular location">
    <subcellularLocation>
        <location evidence="1">Plastid</location>
        <location evidence="1">Chloroplast stroma</location>
    </subcellularLocation>
</comment>
<evidence type="ECO:0000313" key="3">
    <source>
        <dbReference type="EMBL" id="KAK7831716.1"/>
    </source>
</evidence>
<protein>
    <recommendedName>
        <fullName evidence="2">PIFI-like Ig-like domain-containing protein</fullName>
    </recommendedName>
</protein>
<dbReference type="GO" id="GO:0009570">
    <property type="term" value="C:chloroplast stroma"/>
    <property type="evidence" value="ECO:0007669"/>
    <property type="project" value="UniProtKB-SubCell"/>
</dbReference>
<sequence length="451" mass="50084">MGREEEREPPQWAASSFIGNSLPRSFPMKKRVVKISGEVRAAAAVTTSPVEETKEFTLPSWTMFELGKAPVYWKTMNGLPPSSGEKLKIFYNPTATNLVPNEEFGIAFNGGFNQPIMCGGEPRAMLRKNRGKADRPIYTIQICIPKHAQNLIFSFTNGVDWDGPYKMQFQVPKAWRNKPIDFFNQGLAQELSKEGACDKAIFNTSSFIGNSLPRSFPMKKRVVKISGEVRAAAAVTTSPVEETKEFTLPSWTMFELGKAPVYWKTMNGLPPSSGEKLKIFYNPTATNLVPNEEFGIAFNGGFNQPIMCGGEPRAMLRKNRGKADRPIYTIQICIPKHAQNLIFSFTNGVDWDGPYKMQFQVPKAWRNKPIDFFNQGLAQELSKEGACDKAIFPDTEIVVTRCDMIGNLTVEGGDRCNLNLIPGCTDPSSPSYNPLANVDDGSCPIDSDSEV</sequence>
<dbReference type="InterPro" id="IPR044960">
    <property type="entry name" value="RCA-like"/>
</dbReference>
<evidence type="ECO:0000256" key="1">
    <source>
        <dbReference type="ARBA" id="ARBA00004470"/>
    </source>
</evidence>
<dbReference type="GO" id="GO:0009579">
    <property type="term" value="C:thylakoid"/>
    <property type="evidence" value="ECO:0007669"/>
    <property type="project" value="TreeGrafter"/>
</dbReference>
<accession>A0AAW0JZN2</accession>
<dbReference type="Proteomes" id="UP000237347">
    <property type="component" value="Unassembled WGS sequence"/>
</dbReference>
<dbReference type="PANTHER" id="PTHR32429">
    <property type="match status" value="1"/>
</dbReference>
<evidence type="ECO:0000259" key="2">
    <source>
        <dbReference type="Pfam" id="PF25419"/>
    </source>
</evidence>
<keyword evidence="4" id="KW-1185">Reference proteome</keyword>
<dbReference type="Pfam" id="PF25419">
    <property type="entry name" value="Ig_PIFI"/>
    <property type="match status" value="2"/>
</dbReference>
<feature type="domain" description="PIFI-like Ig-like" evidence="2">
    <location>
        <begin position="253"/>
        <end position="381"/>
    </location>
</feature>
<organism evidence="3 4">
    <name type="scientific">Quercus suber</name>
    <name type="common">Cork oak</name>
    <dbReference type="NCBI Taxonomy" id="58331"/>
    <lineage>
        <taxon>Eukaryota</taxon>
        <taxon>Viridiplantae</taxon>
        <taxon>Streptophyta</taxon>
        <taxon>Embryophyta</taxon>
        <taxon>Tracheophyta</taxon>
        <taxon>Spermatophyta</taxon>
        <taxon>Magnoliopsida</taxon>
        <taxon>eudicotyledons</taxon>
        <taxon>Gunneridae</taxon>
        <taxon>Pentapetalae</taxon>
        <taxon>rosids</taxon>
        <taxon>fabids</taxon>
        <taxon>Fagales</taxon>
        <taxon>Fagaceae</taxon>
        <taxon>Quercus</taxon>
    </lineage>
</organism>
<evidence type="ECO:0000313" key="4">
    <source>
        <dbReference type="Proteomes" id="UP000237347"/>
    </source>
</evidence>